<sequence length="370" mass="41389">MKPILDNPIVGQRMRVLVVEDDQSIRRVLVGGLRKNFDTLKAADGQIALDLIKELDRPPDVVLTDVNMPRVNGFELATALRENEETEEIPIIMLTANADREFKIRALEFGVDDYVTKPFDMSEVRLRVRNLANIRAARLVMDSYAQTLELKVAERTADMRVLIEELTDTRSELLDARTETVLKLGVACEYRDDDTAAHLTRMAQFTRIIGENMGLDAETIRQIEAAAPMHDIGKIGVPDNILQKPGKLTSDEFKTMQMHAGIGARILQDSTSPLLKEAYIIALTHHEKWDGSGYPHGKSGEDIPLAGRIVALADVFDALTQKRCYKDAFSIEKSMSIINEGEGKHFDPDVVKAFKLGLDEAVTIRDEYAD</sequence>
<dbReference type="EMBL" id="UOEF01000153">
    <property type="protein sequence ID" value="VAV93017.1"/>
    <property type="molecule type" value="Genomic_DNA"/>
</dbReference>
<dbReference type="SMART" id="SM00448">
    <property type="entry name" value="REC"/>
    <property type="match status" value="1"/>
</dbReference>
<feature type="domain" description="HD-GYP" evidence="2">
    <location>
        <begin position="173"/>
        <end position="370"/>
    </location>
</feature>
<organism evidence="3">
    <name type="scientific">hydrothermal vent metagenome</name>
    <dbReference type="NCBI Taxonomy" id="652676"/>
    <lineage>
        <taxon>unclassified sequences</taxon>
        <taxon>metagenomes</taxon>
        <taxon>ecological metagenomes</taxon>
    </lineage>
</organism>
<dbReference type="InterPro" id="IPR011006">
    <property type="entry name" value="CheY-like_superfamily"/>
</dbReference>
<dbReference type="PANTHER" id="PTHR45228">
    <property type="entry name" value="CYCLIC DI-GMP PHOSPHODIESTERASE TM_0186-RELATED"/>
    <property type="match status" value="1"/>
</dbReference>
<feature type="domain" description="Response regulatory" evidence="1">
    <location>
        <begin position="15"/>
        <end position="132"/>
    </location>
</feature>
<gene>
    <name evidence="3" type="ORF">MNBD_ALPHA04-497</name>
</gene>
<dbReference type="Gene3D" id="1.10.3210.10">
    <property type="entry name" value="Hypothetical protein af1432"/>
    <property type="match status" value="1"/>
</dbReference>
<accession>A0A3B0RLV2</accession>
<dbReference type="Gene3D" id="3.40.50.2300">
    <property type="match status" value="1"/>
</dbReference>
<dbReference type="GO" id="GO:0000160">
    <property type="term" value="P:phosphorelay signal transduction system"/>
    <property type="evidence" value="ECO:0007669"/>
    <property type="project" value="InterPro"/>
</dbReference>
<reference evidence="3" key="1">
    <citation type="submission" date="2018-06" db="EMBL/GenBank/DDBJ databases">
        <authorList>
            <person name="Zhirakovskaya E."/>
        </authorList>
    </citation>
    <scope>NUCLEOTIDE SEQUENCE</scope>
</reference>
<dbReference type="AlphaFoldDB" id="A0A3B0RLV2"/>
<evidence type="ECO:0000259" key="1">
    <source>
        <dbReference type="PROSITE" id="PS50110"/>
    </source>
</evidence>
<evidence type="ECO:0000259" key="2">
    <source>
        <dbReference type="PROSITE" id="PS51832"/>
    </source>
</evidence>
<proteinExistence type="predicted"/>
<dbReference type="CDD" id="cd00077">
    <property type="entry name" value="HDc"/>
    <property type="match status" value="1"/>
</dbReference>
<dbReference type="InterPro" id="IPR037522">
    <property type="entry name" value="HD_GYP_dom"/>
</dbReference>
<dbReference type="SMART" id="SM00471">
    <property type="entry name" value="HDc"/>
    <property type="match status" value="1"/>
</dbReference>
<dbReference type="PROSITE" id="PS50110">
    <property type="entry name" value="RESPONSE_REGULATORY"/>
    <property type="match status" value="1"/>
</dbReference>
<dbReference type="PROSITE" id="PS51832">
    <property type="entry name" value="HD_GYP"/>
    <property type="match status" value="1"/>
</dbReference>
<dbReference type="InterPro" id="IPR052020">
    <property type="entry name" value="Cyclic_di-GMP/3'3'-cGAMP_PDE"/>
</dbReference>
<dbReference type="Pfam" id="PF13487">
    <property type="entry name" value="HD_5"/>
    <property type="match status" value="1"/>
</dbReference>
<evidence type="ECO:0000313" key="3">
    <source>
        <dbReference type="EMBL" id="VAV93017.1"/>
    </source>
</evidence>
<dbReference type="SUPFAM" id="SSF52172">
    <property type="entry name" value="CheY-like"/>
    <property type="match status" value="1"/>
</dbReference>
<dbReference type="PANTHER" id="PTHR45228:SF1">
    <property type="entry name" value="CYCLIC DI-GMP PHOSPHODIESTERASE TM_0186"/>
    <property type="match status" value="1"/>
</dbReference>
<dbReference type="InterPro" id="IPR003607">
    <property type="entry name" value="HD/PDEase_dom"/>
</dbReference>
<protein>
    <submittedName>
        <fullName evidence="3">Response regulator</fullName>
    </submittedName>
</protein>
<dbReference type="InterPro" id="IPR001789">
    <property type="entry name" value="Sig_transdc_resp-reg_receiver"/>
</dbReference>
<dbReference type="SUPFAM" id="SSF109604">
    <property type="entry name" value="HD-domain/PDEase-like"/>
    <property type="match status" value="1"/>
</dbReference>
<name>A0A3B0RLV2_9ZZZZ</name>
<dbReference type="Pfam" id="PF00072">
    <property type="entry name" value="Response_reg"/>
    <property type="match status" value="1"/>
</dbReference>